<protein>
    <submittedName>
        <fullName evidence="2">ECF transporter S component</fullName>
    </submittedName>
</protein>
<feature type="transmembrane region" description="Helical" evidence="1">
    <location>
        <begin position="15"/>
        <end position="33"/>
    </location>
</feature>
<dbReference type="NCBIfam" id="TIGR04518">
    <property type="entry name" value="ECF_S_folT_fam"/>
    <property type="match status" value="1"/>
</dbReference>
<evidence type="ECO:0000256" key="1">
    <source>
        <dbReference type="SAM" id="Phobius"/>
    </source>
</evidence>
<feature type="transmembrane region" description="Helical" evidence="1">
    <location>
        <begin position="152"/>
        <end position="169"/>
    </location>
</feature>
<dbReference type="Proteomes" id="UP000324497">
    <property type="component" value="Chromosome"/>
</dbReference>
<dbReference type="RefSeq" id="WP_148126543.1">
    <property type="nucleotide sequence ID" value="NZ_CP018180.1"/>
</dbReference>
<dbReference type="KEGG" id="lng:BSQ50_04520"/>
<dbReference type="AlphaFoldDB" id="A0A3Q8CBW8"/>
<keyword evidence="3" id="KW-1185">Reference proteome</keyword>
<evidence type="ECO:0000313" key="2">
    <source>
        <dbReference type="EMBL" id="AUJ31887.1"/>
    </source>
</evidence>
<reference evidence="2 3" key="1">
    <citation type="submission" date="2016-11" db="EMBL/GenBank/DDBJ databases">
        <title>Interaction between Lactobacillus species and yeast in water kefir.</title>
        <authorList>
            <person name="Behr J."/>
            <person name="Xu D."/>
            <person name="Vogel R.F."/>
        </authorList>
    </citation>
    <scope>NUCLEOTIDE SEQUENCE [LARGE SCALE GENOMIC DNA]</scope>
    <source>
        <strain evidence="2 3">TMW 1.1827</strain>
    </source>
</reference>
<dbReference type="EMBL" id="CP018180">
    <property type="protein sequence ID" value="AUJ31887.1"/>
    <property type="molecule type" value="Genomic_DNA"/>
</dbReference>
<sequence length="188" mass="21242">MSEKNNFVSLHSPKLSVNVLTLSAILLALDVVFYKLAFGPAYIDFNLGFISTALMGYFLGPWLTAGLEMASDIIGTLLGGGTFAFPFLITAFLGGMVYGMFLHKSHPKVWSIILLNFLILFPISLVIDTWLIHVTYHVAWGLLFWSRLGRNTIDFVIQTILLVLVLQAIERTGLRKRFESRLRNQFER</sequence>
<accession>A0A3Q8CBW8</accession>
<feature type="transmembrane region" description="Helical" evidence="1">
    <location>
        <begin position="45"/>
        <end position="63"/>
    </location>
</feature>
<keyword evidence="1" id="KW-0812">Transmembrane</keyword>
<keyword evidence="1" id="KW-0472">Membrane</keyword>
<feature type="transmembrane region" description="Helical" evidence="1">
    <location>
        <begin position="109"/>
        <end position="132"/>
    </location>
</feature>
<evidence type="ECO:0000313" key="3">
    <source>
        <dbReference type="Proteomes" id="UP000324497"/>
    </source>
</evidence>
<keyword evidence="1" id="KW-1133">Transmembrane helix</keyword>
<organism evidence="2 3">
    <name type="scientific">Liquorilactobacillus nagelii</name>
    <dbReference type="NCBI Taxonomy" id="82688"/>
    <lineage>
        <taxon>Bacteria</taxon>
        <taxon>Bacillati</taxon>
        <taxon>Bacillota</taxon>
        <taxon>Bacilli</taxon>
        <taxon>Lactobacillales</taxon>
        <taxon>Lactobacillaceae</taxon>
        <taxon>Liquorilactobacillus</taxon>
    </lineage>
</organism>
<feature type="transmembrane region" description="Helical" evidence="1">
    <location>
        <begin position="83"/>
        <end position="102"/>
    </location>
</feature>
<proteinExistence type="predicted"/>
<dbReference type="Gene3D" id="1.10.1760.20">
    <property type="match status" value="1"/>
</dbReference>
<name>A0A3Q8CBW8_9LACO</name>
<gene>
    <name evidence="2" type="ORF">BSQ50_04520</name>
</gene>
<dbReference type="InterPro" id="IPR030949">
    <property type="entry name" value="ECF_S_folate_fam"/>
</dbReference>